<dbReference type="SUPFAM" id="SSF46785">
    <property type="entry name" value="Winged helix' DNA-binding domain"/>
    <property type="match status" value="1"/>
</dbReference>
<dbReference type="InterPro" id="IPR011991">
    <property type="entry name" value="ArsR-like_HTH"/>
</dbReference>
<dbReference type="Gene3D" id="1.10.10.10">
    <property type="entry name" value="Winged helix-like DNA-binding domain superfamily/Winged helix DNA-binding domain"/>
    <property type="match status" value="1"/>
</dbReference>
<dbReference type="SMART" id="SM00418">
    <property type="entry name" value="HTH_ARSR"/>
    <property type="match status" value="1"/>
</dbReference>
<reference evidence="2" key="1">
    <citation type="submission" date="2020-10" db="EMBL/GenBank/DDBJ databases">
        <title>Phylogeny of dyella-like bacteria.</title>
        <authorList>
            <person name="Fu J."/>
        </authorList>
    </citation>
    <scope>NUCLEOTIDE SEQUENCE</scope>
    <source>
        <strain evidence="2">DHOC52</strain>
    </source>
</reference>
<evidence type="ECO:0000313" key="3">
    <source>
        <dbReference type="Proteomes" id="UP001430149"/>
    </source>
</evidence>
<dbReference type="PANTHER" id="PTHR33164:SF57">
    <property type="entry name" value="MARR-FAMILY TRANSCRIPTIONAL REGULATOR"/>
    <property type="match status" value="1"/>
</dbReference>
<comment type="caution">
    <text evidence="2">The sequence shown here is derived from an EMBL/GenBank/DDBJ whole genome shotgun (WGS) entry which is preliminary data.</text>
</comment>
<name>A0ABS2K9E8_9GAMM</name>
<dbReference type="EMBL" id="JADIKE010000039">
    <property type="protein sequence ID" value="MBM7127833.1"/>
    <property type="molecule type" value="Genomic_DNA"/>
</dbReference>
<dbReference type="Pfam" id="PF01047">
    <property type="entry name" value="MarR"/>
    <property type="match status" value="1"/>
</dbReference>
<dbReference type="InterPro" id="IPR000835">
    <property type="entry name" value="HTH_MarR-typ"/>
</dbReference>
<gene>
    <name evidence="2" type="ORF">ISP19_20870</name>
</gene>
<dbReference type="PROSITE" id="PS50995">
    <property type="entry name" value="HTH_MARR_2"/>
    <property type="match status" value="1"/>
</dbReference>
<sequence length="153" mass="16697">MYDTRNLDAITSALIDLTGCLNSPRQDDALLQKAGVSLDRALFPLLVRLNAAESMSVAELADQAGRDPSTVSRQLAKLEQLGLVKRPLSREDMRVRAATITKAGSRVVTAITEARRKLLGELMQDWSADERRILPTLVQKLADAMKARLGNAG</sequence>
<protein>
    <submittedName>
        <fullName evidence="2">MarR family transcriptional regulator</fullName>
    </submittedName>
</protein>
<evidence type="ECO:0000313" key="2">
    <source>
        <dbReference type="EMBL" id="MBM7127833.1"/>
    </source>
</evidence>
<dbReference type="CDD" id="cd00090">
    <property type="entry name" value="HTH_ARSR"/>
    <property type="match status" value="1"/>
</dbReference>
<proteinExistence type="predicted"/>
<keyword evidence="3" id="KW-1185">Reference proteome</keyword>
<dbReference type="PANTHER" id="PTHR33164">
    <property type="entry name" value="TRANSCRIPTIONAL REGULATOR, MARR FAMILY"/>
    <property type="match status" value="1"/>
</dbReference>
<dbReference type="PRINTS" id="PR00598">
    <property type="entry name" value="HTHMARR"/>
</dbReference>
<feature type="domain" description="HTH marR-type" evidence="1">
    <location>
        <begin position="7"/>
        <end position="143"/>
    </location>
</feature>
<dbReference type="InterPro" id="IPR036388">
    <property type="entry name" value="WH-like_DNA-bd_sf"/>
</dbReference>
<dbReference type="SMART" id="SM00347">
    <property type="entry name" value="HTH_MARR"/>
    <property type="match status" value="1"/>
</dbReference>
<dbReference type="Proteomes" id="UP001430149">
    <property type="component" value="Unassembled WGS sequence"/>
</dbReference>
<organism evidence="2 3">
    <name type="scientific">Dyella flava</name>
    <dbReference type="NCBI Taxonomy" id="1920170"/>
    <lineage>
        <taxon>Bacteria</taxon>
        <taxon>Pseudomonadati</taxon>
        <taxon>Pseudomonadota</taxon>
        <taxon>Gammaproteobacteria</taxon>
        <taxon>Lysobacterales</taxon>
        <taxon>Rhodanobacteraceae</taxon>
        <taxon>Dyella</taxon>
    </lineage>
</organism>
<dbReference type="InterPro" id="IPR036390">
    <property type="entry name" value="WH_DNA-bd_sf"/>
</dbReference>
<dbReference type="RefSeq" id="WP_204684326.1">
    <property type="nucleotide sequence ID" value="NZ_BSNR01000014.1"/>
</dbReference>
<accession>A0ABS2K9E8</accession>
<dbReference type="InterPro" id="IPR039422">
    <property type="entry name" value="MarR/SlyA-like"/>
</dbReference>
<dbReference type="InterPro" id="IPR001845">
    <property type="entry name" value="HTH_ArsR_DNA-bd_dom"/>
</dbReference>
<evidence type="ECO:0000259" key="1">
    <source>
        <dbReference type="PROSITE" id="PS50995"/>
    </source>
</evidence>